<dbReference type="GO" id="GO:0005886">
    <property type="term" value="C:plasma membrane"/>
    <property type="evidence" value="ECO:0007669"/>
    <property type="project" value="UniProtKB-SubCell"/>
</dbReference>
<keyword evidence="9 10" id="KW-0472">Membrane</keyword>
<evidence type="ECO:0000256" key="7">
    <source>
        <dbReference type="ARBA" id="ARBA00022989"/>
    </source>
</evidence>
<dbReference type="GO" id="GO:0015031">
    <property type="term" value="P:protein transport"/>
    <property type="evidence" value="ECO:0007669"/>
    <property type="project" value="UniProtKB-KW"/>
</dbReference>
<dbReference type="RefSeq" id="WP_022230525.1">
    <property type="nucleotide sequence ID" value="NZ_JAJEQM010000007.1"/>
</dbReference>
<feature type="transmembrane region" description="Helical" evidence="10">
    <location>
        <begin position="39"/>
        <end position="59"/>
    </location>
</feature>
<protein>
    <submittedName>
        <fullName evidence="11">Preprotein translocase subunit YajC</fullName>
    </submittedName>
</protein>
<evidence type="ECO:0000256" key="5">
    <source>
        <dbReference type="ARBA" id="ARBA00022692"/>
    </source>
</evidence>
<evidence type="ECO:0000313" key="11">
    <source>
        <dbReference type="EMBL" id="MCC2210487.1"/>
    </source>
</evidence>
<keyword evidence="6" id="KW-0653">Protein transport</keyword>
<evidence type="ECO:0000256" key="10">
    <source>
        <dbReference type="SAM" id="Phobius"/>
    </source>
</evidence>
<accession>A0AAE3J9E0</accession>
<evidence type="ECO:0000256" key="2">
    <source>
        <dbReference type="ARBA" id="ARBA00006742"/>
    </source>
</evidence>
<dbReference type="PRINTS" id="PR01853">
    <property type="entry name" value="YAJCTRNLCASE"/>
</dbReference>
<dbReference type="Proteomes" id="UP001198242">
    <property type="component" value="Unassembled WGS sequence"/>
</dbReference>
<dbReference type="PANTHER" id="PTHR33909">
    <property type="entry name" value="SEC TRANSLOCON ACCESSORY COMPLEX SUBUNIT YAJC"/>
    <property type="match status" value="1"/>
</dbReference>
<evidence type="ECO:0000256" key="3">
    <source>
        <dbReference type="ARBA" id="ARBA00022448"/>
    </source>
</evidence>
<keyword evidence="7 10" id="KW-1133">Transmembrane helix</keyword>
<keyword evidence="3" id="KW-0813">Transport</keyword>
<gene>
    <name evidence="11" type="primary">yajC</name>
    <name evidence="11" type="ORF">LKE05_06750</name>
</gene>
<dbReference type="SMART" id="SM01323">
    <property type="entry name" value="YajC"/>
    <property type="match status" value="1"/>
</dbReference>
<dbReference type="EMBL" id="JAJEQM010000007">
    <property type="protein sequence ID" value="MCC2210487.1"/>
    <property type="molecule type" value="Genomic_DNA"/>
</dbReference>
<evidence type="ECO:0000256" key="9">
    <source>
        <dbReference type="ARBA" id="ARBA00023136"/>
    </source>
</evidence>
<evidence type="ECO:0000313" key="12">
    <source>
        <dbReference type="Proteomes" id="UP001198242"/>
    </source>
</evidence>
<evidence type="ECO:0000256" key="1">
    <source>
        <dbReference type="ARBA" id="ARBA00004162"/>
    </source>
</evidence>
<keyword evidence="4" id="KW-1003">Cell membrane</keyword>
<dbReference type="Pfam" id="PF02699">
    <property type="entry name" value="YajC"/>
    <property type="match status" value="1"/>
</dbReference>
<reference evidence="11 12" key="1">
    <citation type="submission" date="2021-10" db="EMBL/GenBank/DDBJ databases">
        <title>Anaerobic single-cell dispensing facilitates the cultivation of human gut bacteria.</title>
        <authorList>
            <person name="Afrizal A."/>
        </authorList>
    </citation>
    <scope>NUCLEOTIDE SEQUENCE [LARGE SCALE GENOMIC DNA]</scope>
    <source>
        <strain evidence="11 12">CLA-AA-H232</strain>
    </source>
</reference>
<keyword evidence="8" id="KW-0811">Translocation</keyword>
<dbReference type="NCBIfam" id="TIGR00739">
    <property type="entry name" value="yajC"/>
    <property type="match status" value="1"/>
</dbReference>
<organism evidence="11 12">
    <name type="scientific">Hominilimicola fabiformis</name>
    <dbReference type="NCBI Taxonomy" id="2885356"/>
    <lineage>
        <taxon>Bacteria</taxon>
        <taxon>Bacillati</taxon>
        <taxon>Bacillota</taxon>
        <taxon>Clostridia</taxon>
        <taxon>Eubacteriales</taxon>
        <taxon>Oscillospiraceae</taxon>
        <taxon>Hominilimicola</taxon>
    </lineage>
</organism>
<proteinExistence type="inferred from homology"/>
<comment type="subcellular location">
    <subcellularLocation>
        <location evidence="1">Cell membrane</location>
        <topology evidence="1">Single-pass membrane protein</topology>
    </subcellularLocation>
</comment>
<comment type="similarity">
    <text evidence="2">Belongs to the YajC family.</text>
</comment>
<sequence>MANILETVVFADGETANTQQATGTQTAADPNATQQVNPVMSTIVSILPLVLIIVLLYFMMIRPQRKKEKETKAMINAMKVGDKVVTIGGICGKVAKIKDEYVFIETGNIGTPDQKSVVKMERDAIRTVETAKN</sequence>
<evidence type="ECO:0000256" key="8">
    <source>
        <dbReference type="ARBA" id="ARBA00023010"/>
    </source>
</evidence>
<dbReference type="PANTHER" id="PTHR33909:SF1">
    <property type="entry name" value="SEC TRANSLOCON ACCESSORY COMPLEX SUBUNIT YAJC"/>
    <property type="match status" value="1"/>
</dbReference>
<comment type="caution">
    <text evidence="11">The sequence shown here is derived from an EMBL/GenBank/DDBJ whole genome shotgun (WGS) entry which is preliminary data.</text>
</comment>
<dbReference type="InterPro" id="IPR003849">
    <property type="entry name" value="Preprotein_translocase_YajC"/>
</dbReference>
<keyword evidence="5 10" id="KW-0812">Transmembrane</keyword>
<dbReference type="AlphaFoldDB" id="A0AAE3J9E0"/>
<name>A0AAE3J9E0_9FIRM</name>
<keyword evidence="12" id="KW-1185">Reference proteome</keyword>
<evidence type="ECO:0000256" key="6">
    <source>
        <dbReference type="ARBA" id="ARBA00022927"/>
    </source>
</evidence>
<evidence type="ECO:0000256" key="4">
    <source>
        <dbReference type="ARBA" id="ARBA00022475"/>
    </source>
</evidence>